<evidence type="ECO:0000256" key="7">
    <source>
        <dbReference type="PIRSR" id="PIRSR000216-1"/>
    </source>
</evidence>
<dbReference type="InterPro" id="IPR036249">
    <property type="entry name" value="Thioredoxin-like_sf"/>
</dbReference>
<reference evidence="8 9" key="1">
    <citation type="journal article" date="2009" name="PLoS ONE">
        <title>Complete genome sequence of the aerobic CO-oxidizing thermophile Thermomicrobium roseum.</title>
        <authorList>
            <person name="Wu D."/>
            <person name="Raymond J."/>
            <person name="Wu M."/>
            <person name="Chatterji S."/>
            <person name="Ren Q."/>
            <person name="Graham J.E."/>
            <person name="Bryant D.A."/>
            <person name="Robb F."/>
            <person name="Colman A."/>
            <person name="Tallon L.J."/>
            <person name="Badger J.H."/>
            <person name="Madupu R."/>
            <person name="Ward N.L."/>
            <person name="Eisen J.A."/>
        </authorList>
    </citation>
    <scope>NUCLEOTIDE SEQUENCE [LARGE SCALE GENOMIC DNA]</scope>
    <source>
        <strain evidence="9">ATCC 27502 / DSM 5159 / P-2</strain>
    </source>
</reference>
<keyword evidence="9" id="KW-1185">Reference proteome</keyword>
<keyword evidence="3 7" id="KW-0479">Metal-binding</keyword>
<accession>B9KZ79</accession>
<feature type="binding site" evidence="7">
    <location>
        <position position="93"/>
    </location>
    <ligand>
        <name>[2Fe-2S] cluster</name>
        <dbReference type="ChEBI" id="CHEBI:190135"/>
    </ligand>
</feature>
<comment type="cofactor">
    <cofactor evidence="7">
        <name>[2Fe-2S] cluster</name>
        <dbReference type="ChEBI" id="CHEBI:190135"/>
    </cofactor>
    <text evidence="7">Binds 1 [2Fe-2S] cluster.</text>
</comment>
<dbReference type="CDD" id="cd03064">
    <property type="entry name" value="TRX_Fd_NuoE"/>
    <property type="match status" value="1"/>
</dbReference>
<evidence type="ECO:0000313" key="8">
    <source>
        <dbReference type="EMBL" id="ACM04788.1"/>
    </source>
</evidence>
<evidence type="ECO:0000256" key="1">
    <source>
        <dbReference type="ARBA" id="ARBA00010643"/>
    </source>
</evidence>
<sequence length="182" mass="20684">MMEERETARREIDLQPLRRILEERYRPRDHQEAQELVVGACQEAQHLYGWVPPQAAQLIAEHLGVTINRVYGLLTFYADFRTEPPGEHFLWLCHGAACYIAGSQKVVDALRTEYRLGEDGTTSDGLLTVHVFDGCLGACDLAPVAQLDHHEYIGQLDANRLRELVEELRACRRVGSNDETIE</sequence>
<comment type="cofactor">
    <cofactor evidence="6">
        <name>[2Fe-2S] cluster</name>
        <dbReference type="ChEBI" id="CHEBI:190135"/>
    </cofactor>
</comment>
<dbReference type="HOGENOM" id="CLU_054362_2_1_0"/>
<keyword evidence="2 7" id="KW-0001">2Fe-2S</keyword>
<dbReference type="InterPro" id="IPR002023">
    <property type="entry name" value="NuoE-like"/>
</dbReference>
<dbReference type="AlphaFoldDB" id="B9KZ79"/>
<gene>
    <name evidence="8" type="ordered locus">trd_0792</name>
</gene>
<evidence type="ECO:0000256" key="2">
    <source>
        <dbReference type="ARBA" id="ARBA00022714"/>
    </source>
</evidence>
<dbReference type="STRING" id="309801.trd_0792"/>
<evidence type="ECO:0000313" key="9">
    <source>
        <dbReference type="Proteomes" id="UP000000447"/>
    </source>
</evidence>
<dbReference type="GO" id="GO:0051537">
    <property type="term" value="F:2 iron, 2 sulfur cluster binding"/>
    <property type="evidence" value="ECO:0007669"/>
    <property type="project" value="UniProtKB-KW"/>
</dbReference>
<dbReference type="PIRSF" id="PIRSF000216">
    <property type="entry name" value="NADH_DH_24kDa"/>
    <property type="match status" value="1"/>
</dbReference>
<dbReference type="PANTHER" id="PTHR43342">
    <property type="entry name" value="NADH-QUINONE OXIDOREDUCTASE, E SUBUNIT"/>
    <property type="match status" value="1"/>
</dbReference>
<dbReference type="Proteomes" id="UP000000447">
    <property type="component" value="Chromosome"/>
</dbReference>
<comment type="similarity">
    <text evidence="1">Belongs to the complex I 24 kDa subunit family.</text>
</comment>
<dbReference type="eggNOG" id="COG1905">
    <property type="taxonomic scope" value="Bacteria"/>
</dbReference>
<evidence type="ECO:0000256" key="6">
    <source>
        <dbReference type="ARBA" id="ARBA00034078"/>
    </source>
</evidence>
<dbReference type="GO" id="GO:0046872">
    <property type="term" value="F:metal ion binding"/>
    <property type="evidence" value="ECO:0007669"/>
    <property type="project" value="UniProtKB-KW"/>
</dbReference>
<organism evidence="8 9">
    <name type="scientific">Thermomicrobium roseum (strain ATCC 27502 / DSM 5159 / P-2)</name>
    <dbReference type="NCBI Taxonomy" id="309801"/>
    <lineage>
        <taxon>Bacteria</taxon>
        <taxon>Pseudomonadati</taxon>
        <taxon>Thermomicrobiota</taxon>
        <taxon>Thermomicrobia</taxon>
        <taxon>Thermomicrobiales</taxon>
        <taxon>Thermomicrobiaceae</taxon>
        <taxon>Thermomicrobium</taxon>
    </lineage>
</organism>
<dbReference type="Gene3D" id="3.40.30.10">
    <property type="entry name" value="Glutaredoxin"/>
    <property type="match status" value="1"/>
</dbReference>
<dbReference type="SUPFAM" id="SSF52833">
    <property type="entry name" value="Thioredoxin-like"/>
    <property type="match status" value="1"/>
</dbReference>
<keyword evidence="5 7" id="KW-0411">Iron-sulfur</keyword>
<feature type="binding site" evidence="7">
    <location>
        <position position="98"/>
    </location>
    <ligand>
        <name>[2Fe-2S] cluster</name>
        <dbReference type="ChEBI" id="CHEBI:190135"/>
    </ligand>
</feature>
<dbReference type="KEGG" id="tro:trd_0792"/>
<name>B9KZ79_THERP</name>
<keyword evidence="4 7" id="KW-0408">Iron</keyword>
<dbReference type="Pfam" id="PF01257">
    <property type="entry name" value="2Fe-2S_thioredx"/>
    <property type="match status" value="1"/>
</dbReference>
<evidence type="ECO:0000256" key="5">
    <source>
        <dbReference type="ARBA" id="ARBA00023014"/>
    </source>
</evidence>
<dbReference type="Gene3D" id="1.10.10.1590">
    <property type="entry name" value="NADH-quinone oxidoreductase subunit E"/>
    <property type="match status" value="1"/>
</dbReference>
<dbReference type="InterPro" id="IPR028431">
    <property type="entry name" value="NADP_DH_HndA-like"/>
</dbReference>
<feature type="binding site" evidence="7">
    <location>
        <position position="139"/>
    </location>
    <ligand>
        <name>[2Fe-2S] cluster</name>
        <dbReference type="ChEBI" id="CHEBI:190135"/>
    </ligand>
</feature>
<feature type="binding site" evidence="7">
    <location>
        <position position="135"/>
    </location>
    <ligand>
        <name>[2Fe-2S] cluster</name>
        <dbReference type="ChEBI" id="CHEBI:190135"/>
    </ligand>
</feature>
<evidence type="ECO:0000256" key="4">
    <source>
        <dbReference type="ARBA" id="ARBA00023004"/>
    </source>
</evidence>
<evidence type="ECO:0000256" key="3">
    <source>
        <dbReference type="ARBA" id="ARBA00022723"/>
    </source>
</evidence>
<dbReference type="EMBL" id="CP001275">
    <property type="protein sequence ID" value="ACM04788.1"/>
    <property type="molecule type" value="Genomic_DNA"/>
</dbReference>
<dbReference type="InterPro" id="IPR041921">
    <property type="entry name" value="NuoE_N"/>
</dbReference>
<dbReference type="PANTHER" id="PTHR43342:SF1">
    <property type="entry name" value="BIFURCATING [FEFE] HYDROGENASE GAMMA SUBUNIT"/>
    <property type="match status" value="1"/>
</dbReference>
<proteinExistence type="inferred from homology"/>
<dbReference type="InterPro" id="IPR042128">
    <property type="entry name" value="NuoE_dom"/>
</dbReference>
<dbReference type="GO" id="GO:0016491">
    <property type="term" value="F:oxidoreductase activity"/>
    <property type="evidence" value="ECO:0007669"/>
    <property type="project" value="InterPro"/>
</dbReference>
<protein>
    <submittedName>
        <fullName evidence="8">Putative NAD-reducing hydrogenase</fullName>
    </submittedName>
</protein>